<feature type="transmembrane region" description="Helical" evidence="11">
    <location>
        <begin position="40"/>
        <end position="57"/>
    </location>
</feature>
<accession>A0A2N5M1G0</accession>
<feature type="transmembrane region" description="Helical" evidence="11">
    <location>
        <begin position="149"/>
        <end position="171"/>
    </location>
</feature>
<dbReference type="PANTHER" id="PTHR42837:SF2">
    <property type="entry name" value="MEMBRANE METALLOPROTEASE ARASP2, CHLOROPLASTIC-RELATED"/>
    <property type="match status" value="1"/>
</dbReference>
<dbReference type="GO" id="GO:0016020">
    <property type="term" value="C:membrane"/>
    <property type="evidence" value="ECO:0007669"/>
    <property type="project" value="UniProtKB-SubCell"/>
</dbReference>
<feature type="transmembrane region" description="Helical" evidence="11">
    <location>
        <begin position="308"/>
        <end position="329"/>
    </location>
</feature>
<comment type="caution">
    <text evidence="13">The sequence shown here is derived from an EMBL/GenBank/DDBJ whole genome shotgun (WGS) entry which is preliminary data.</text>
</comment>
<dbReference type="RefSeq" id="WP_101645131.1">
    <property type="nucleotide sequence ID" value="NZ_PGUY01000063.1"/>
</dbReference>
<keyword evidence="7" id="KW-0862">Zinc</keyword>
<feature type="transmembrane region" description="Helical" evidence="11">
    <location>
        <begin position="231"/>
        <end position="250"/>
    </location>
</feature>
<evidence type="ECO:0000256" key="3">
    <source>
        <dbReference type="ARBA" id="ARBA00007931"/>
    </source>
</evidence>
<keyword evidence="8 11" id="KW-1133">Transmembrane helix</keyword>
<dbReference type="Proteomes" id="UP000234748">
    <property type="component" value="Unassembled WGS sequence"/>
</dbReference>
<feature type="transmembrane region" description="Helical" evidence="11">
    <location>
        <begin position="280"/>
        <end position="302"/>
    </location>
</feature>
<evidence type="ECO:0000256" key="8">
    <source>
        <dbReference type="ARBA" id="ARBA00022989"/>
    </source>
</evidence>
<evidence type="ECO:0000259" key="12">
    <source>
        <dbReference type="Pfam" id="PF02163"/>
    </source>
</evidence>
<feature type="transmembrane region" description="Helical" evidence="11">
    <location>
        <begin position="6"/>
        <end position="28"/>
    </location>
</feature>
<dbReference type="PANTHER" id="PTHR42837">
    <property type="entry name" value="REGULATOR OF SIGMA-E PROTEASE RSEP"/>
    <property type="match status" value="1"/>
</dbReference>
<keyword evidence="6" id="KW-0378">Hydrolase</keyword>
<evidence type="ECO:0000313" key="13">
    <source>
        <dbReference type="EMBL" id="PLT28191.1"/>
    </source>
</evidence>
<dbReference type="EMBL" id="PGUY01000063">
    <property type="protein sequence ID" value="PLT28191.1"/>
    <property type="molecule type" value="Genomic_DNA"/>
</dbReference>
<dbReference type="GO" id="GO:0004222">
    <property type="term" value="F:metalloendopeptidase activity"/>
    <property type="evidence" value="ECO:0007669"/>
    <property type="project" value="InterPro"/>
</dbReference>
<evidence type="ECO:0000256" key="9">
    <source>
        <dbReference type="ARBA" id="ARBA00023049"/>
    </source>
</evidence>
<protein>
    <recommendedName>
        <fullName evidence="12">Peptidase M50 domain-containing protein</fullName>
    </recommendedName>
</protein>
<evidence type="ECO:0000256" key="4">
    <source>
        <dbReference type="ARBA" id="ARBA00022670"/>
    </source>
</evidence>
<organism evidence="13 14">
    <name type="scientific">Peribacillus deserti</name>
    <dbReference type="NCBI Taxonomy" id="673318"/>
    <lineage>
        <taxon>Bacteria</taxon>
        <taxon>Bacillati</taxon>
        <taxon>Bacillota</taxon>
        <taxon>Bacilli</taxon>
        <taxon>Bacillales</taxon>
        <taxon>Bacillaceae</taxon>
        <taxon>Peribacillus</taxon>
    </lineage>
</organism>
<gene>
    <name evidence="13" type="ORF">CUU66_19810</name>
</gene>
<proteinExistence type="inferred from homology"/>
<evidence type="ECO:0000256" key="1">
    <source>
        <dbReference type="ARBA" id="ARBA00001947"/>
    </source>
</evidence>
<reference evidence="13 14" key="1">
    <citation type="submission" date="2017-11" db="EMBL/GenBank/DDBJ databases">
        <title>Comparitive Functional Genomics of Dry Heat Resistant strains isolated from the Viking Spacecraft.</title>
        <authorList>
            <person name="Seuylemezian A."/>
            <person name="Cooper K."/>
            <person name="Vaishampayan P."/>
        </authorList>
    </citation>
    <scope>NUCLEOTIDE SEQUENCE [LARGE SCALE GENOMIC DNA]</scope>
    <source>
        <strain evidence="13 14">V1-29</strain>
    </source>
</reference>
<keyword evidence="5 11" id="KW-0812">Transmembrane</keyword>
<name>A0A2N5M1G0_9BACI</name>
<keyword evidence="4" id="KW-0645">Protease</keyword>
<evidence type="ECO:0000256" key="10">
    <source>
        <dbReference type="ARBA" id="ARBA00023136"/>
    </source>
</evidence>
<comment type="similarity">
    <text evidence="3">Belongs to the peptidase M50B family.</text>
</comment>
<evidence type="ECO:0000256" key="6">
    <source>
        <dbReference type="ARBA" id="ARBA00022801"/>
    </source>
</evidence>
<keyword evidence="9" id="KW-0482">Metalloprotease</keyword>
<dbReference type="InterPro" id="IPR004387">
    <property type="entry name" value="Pept_M50_Zn"/>
</dbReference>
<comment type="cofactor">
    <cofactor evidence="1">
        <name>Zn(2+)</name>
        <dbReference type="ChEBI" id="CHEBI:29105"/>
    </cofactor>
</comment>
<evidence type="ECO:0000256" key="2">
    <source>
        <dbReference type="ARBA" id="ARBA00004141"/>
    </source>
</evidence>
<feature type="transmembrane region" description="Helical" evidence="11">
    <location>
        <begin position="256"/>
        <end position="273"/>
    </location>
</feature>
<dbReference type="OrthoDB" id="9782003at2"/>
<dbReference type="AlphaFoldDB" id="A0A2N5M1G0"/>
<evidence type="ECO:0000313" key="14">
    <source>
        <dbReference type="Proteomes" id="UP000234748"/>
    </source>
</evidence>
<keyword evidence="14" id="KW-1185">Reference proteome</keyword>
<sequence>MYSYFVLAVSLVSIIFIIMGAVLMVKQIIGKGKKDGVDKVFKYALTGILIGAFANYLSNSPPLTLQTVLLVAKFMLILFLVITLHELGHYLSARAFKVPVTDFSIGIGPMLFNFKHGGTFYQFKALPTMGYVKVNRDAEEKLSLYKKCIFYLAGILINFICYFIAFSFYLVQTGRPIFESLKLTLNKFIAVFPNFYHIITDLKFSDIVTPERDLENSIGNYISMAEIAQEFWLGFAVISLLLGLLNLVPIPVLDGGRVALAILTSFMGLIGIPMKFIKQFFFSLIALGALVIWGPLIINNIWSASESIGMSLLEYCLWMGIAVTALINIQIFIANRKAKINPTE</sequence>
<evidence type="ECO:0000256" key="5">
    <source>
        <dbReference type="ARBA" id="ARBA00022692"/>
    </source>
</evidence>
<dbReference type="Pfam" id="PF02163">
    <property type="entry name" value="Peptidase_M50"/>
    <property type="match status" value="1"/>
</dbReference>
<feature type="domain" description="Peptidase M50" evidence="12">
    <location>
        <begin position="74"/>
        <end position="267"/>
    </location>
</feature>
<keyword evidence="10 11" id="KW-0472">Membrane</keyword>
<evidence type="ECO:0000256" key="7">
    <source>
        <dbReference type="ARBA" id="ARBA00022833"/>
    </source>
</evidence>
<feature type="transmembrane region" description="Helical" evidence="11">
    <location>
        <begin position="63"/>
        <end position="84"/>
    </location>
</feature>
<comment type="subcellular location">
    <subcellularLocation>
        <location evidence="2">Membrane</location>
        <topology evidence="2">Multi-pass membrane protein</topology>
    </subcellularLocation>
</comment>
<evidence type="ECO:0000256" key="11">
    <source>
        <dbReference type="SAM" id="Phobius"/>
    </source>
</evidence>
<dbReference type="GO" id="GO:0006508">
    <property type="term" value="P:proteolysis"/>
    <property type="evidence" value="ECO:0007669"/>
    <property type="project" value="UniProtKB-KW"/>
</dbReference>
<dbReference type="InterPro" id="IPR008915">
    <property type="entry name" value="Peptidase_M50"/>
</dbReference>